<name>A0A645BJJ0_9ZZZZ</name>
<dbReference type="AlphaFoldDB" id="A0A645BJJ0"/>
<comment type="caution">
    <text evidence="1">The sequence shown here is derived from an EMBL/GenBank/DDBJ whole genome shotgun (WGS) entry which is preliminary data.</text>
</comment>
<sequence>MMINNLIFDLVALVDDLMCKANPVIAFEKGNKTGCIHRQITDKQIGRVRYIGLRKIIVH</sequence>
<reference evidence="1" key="1">
    <citation type="submission" date="2019-08" db="EMBL/GenBank/DDBJ databases">
        <authorList>
            <person name="Kucharzyk K."/>
            <person name="Murdoch R.W."/>
            <person name="Higgins S."/>
            <person name="Loffler F."/>
        </authorList>
    </citation>
    <scope>NUCLEOTIDE SEQUENCE</scope>
</reference>
<evidence type="ECO:0000313" key="1">
    <source>
        <dbReference type="EMBL" id="MPM65376.1"/>
    </source>
</evidence>
<protein>
    <submittedName>
        <fullName evidence="1">Uncharacterized protein</fullName>
    </submittedName>
</protein>
<gene>
    <name evidence="1" type="ORF">SDC9_112272</name>
</gene>
<organism evidence="1">
    <name type="scientific">bioreactor metagenome</name>
    <dbReference type="NCBI Taxonomy" id="1076179"/>
    <lineage>
        <taxon>unclassified sequences</taxon>
        <taxon>metagenomes</taxon>
        <taxon>ecological metagenomes</taxon>
    </lineage>
</organism>
<proteinExistence type="predicted"/>
<accession>A0A645BJJ0</accession>
<dbReference type="EMBL" id="VSSQ01020481">
    <property type="protein sequence ID" value="MPM65376.1"/>
    <property type="molecule type" value="Genomic_DNA"/>
</dbReference>